<dbReference type="EMBL" id="SOHA01000005">
    <property type="protein sequence ID" value="TFD33026.1"/>
    <property type="molecule type" value="Genomic_DNA"/>
</dbReference>
<protein>
    <recommendedName>
        <fullName evidence="5">Probable acetyl-CoA acetyltransferase</fullName>
        <ecNumber evidence="2">2.3.1.9</ecNumber>
    </recommendedName>
</protein>
<comment type="similarity">
    <text evidence="1 7">Belongs to the thiolase-like superfamily. Thiolase family.</text>
</comment>
<organism evidence="10 11">
    <name type="scientific">Cryobacterium cryoconiti</name>
    <dbReference type="NCBI Taxonomy" id="1259239"/>
    <lineage>
        <taxon>Bacteria</taxon>
        <taxon>Bacillati</taxon>
        <taxon>Actinomycetota</taxon>
        <taxon>Actinomycetes</taxon>
        <taxon>Micrococcales</taxon>
        <taxon>Microbacteriaceae</taxon>
        <taxon>Cryobacterium</taxon>
    </lineage>
</organism>
<evidence type="ECO:0000259" key="8">
    <source>
        <dbReference type="Pfam" id="PF00108"/>
    </source>
</evidence>
<proteinExistence type="inferred from homology"/>
<dbReference type="EC" id="2.3.1.9" evidence="2"/>
<dbReference type="InterPro" id="IPR020616">
    <property type="entry name" value="Thiolase_N"/>
</dbReference>
<dbReference type="OrthoDB" id="3204099at2"/>
<comment type="caution">
    <text evidence="10">The sequence shown here is derived from an EMBL/GenBank/DDBJ whole genome shotgun (WGS) entry which is preliminary data.</text>
</comment>
<sequence length="403" mass="41533">MRDVVICEPLRTPIGRFGGVFAAVAPADLAAAVIAALLERTGIDGAVVDDVILGQGYPTAEAASVARVAALNAGLPVTVGGVQVDRRCGSGLQAILDAAMQVQTGVSDMVVAGGVESMSQAPFYTVDSRFGVGGGAGILLRDALSRGRETAGGRRYPVPGGMLETAENLRREYGIGRAEQDDLALRSQARASVAVAEGRFDDEIVPVTVPGRKGPVVVSADETPRADSSLEVLAGLRPILRETDADATVTAGNASGQNDAAAACIVTTPERAAELGLTPLVRLVTWARAGVEPSRMGIGPVPATARALQRAGLSLADMDLIELNEAFAAQVLAVSREWEFAEADWARTNVNGSGISLGHPVGATGARILATGARHLHRTGGRYLLETMCIGGGQGLAAIFERV</sequence>
<evidence type="ECO:0000256" key="7">
    <source>
        <dbReference type="RuleBase" id="RU003557"/>
    </source>
</evidence>
<evidence type="ECO:0000256" key="4">
    <source>
        <dbReference type="ARBA" id="ARBA00023315"/>
    </source>
</evidence>
<evidence type="ECO:0000256" key="2">
    <source>
        <dbReference type="ARBA" id="ARBA00012705"/>
    </source>
</evidence>
<dbReference type="PANTHER" id="PTHR18919">
    <property type="entry name" value="ACETYL-COA C-ACYLTRANSFERASE"/>
    <property type="match status" value="1"/>
</dbReference>
<dbReference type="Gene3D" id="3.40.47.10">
    <property type="match status" value="2"/>
</dbReference>
<keyword evidence="11" id="KW-1185">Reference proteome</keyword>
<evidence type="ECO:0000313" key="11">
    <source>
        <dbReference type="Proteomes" id="UP000297472"/>
    </source>
</evidence>
<gene>
    <name evidence="10" type="ORF">E3T49_01615</name>
</gene>
<dbReference type="PIRSF" id="PIRSF000429">
    <property type="entry name" value="Ac-CoA_Ac_transf"/>
    <property type="match status" value="1"/>
</dbReference>
<dbReference type="PANTHER" id="PTHR18919:SF107">
    <property type="entry name" value="ACETYL-COA ACETYLTRANSFERASE, CYTOSOLIC"/>
    <property type="match status" value="1"/>
</dbReference>
<dbReference type="GO" id="GO:0003985">
    <property type="term" value="F:acetyl-CoA C-acetyltransferase activity"/>
    <property type="evidence" value="ECO:0007669"/>
    <property type="project" value="UniProtKB-EC"/>
</dbReference>
<evidence type="ECO:0000256" key="6">
    <source>
        <dbReference type="PIRSR" id="PIRSR000429-1"/>
    </source>
</evidence>
<dbReference type="InterPro" id="IPR002155">
    <property type="entry name" value="Thiolase"/>
</dbReference>
<dbReference type="SUPFAM" id="SSF53901">
    <property type="entry name" value="Thiolase-like"/>
    <property type="match status" value="2"/>
</dbReference>
<feature type="active site" description="Acyl-thioester intermediate" evidence="6">
    <location>
        <position position="88"/>
    </location>
</feature>
<feature type="domain" description="Thiolase N-terminal" evidence="8">
    <location>
        <begin position="4"/>
        <end position="268"/>
    </location>
</feature>
<feature type="active site" description="Proton acceptor" evidence="6">
    <location>
        <position position="389"/>
    </location>
</feature>
<evidence type="ECO:0000259" key="9">
    <source>
        <dbReference type="Pfam" id="PF02803"/>
    </source>
</evidence>
<evidence type="ECO:0000256" key="3">
    <source>
        <dbReference type="ARBA" id="ARBA00022679"/>
    </source>
</evidence>
<evidence type="ECO:0000256" key="5">
    <source>
        <dbReference type="ARBA" id="ARBA00040529"/>
    </source>
</evidence>
<keyword evidence="4 7" id="KW-0012">Acyltransferase</keyword>
<dbReference type="FunFam" id="3.40.47.10:FF:000010">
    <property type="entry name" value="Acetyl-CoA acetyltransferase (Thiolase)"/>
    <property type="match status" value="1"/>
</dbReference>
<dbReference type="AlphaFoldDB" id="A0A4Y8JY71"/>
<name>A0A4Y8JY71_9MICO</name>
<feature type="active site" description="Proton acceptor" evidence="6">
    <location>
        <position position="359"/>
    </location>
</feature>
<dbReference type="Proteomes" id="UP000297472">
    <property type="component" value="Unassembled WGS sequence"/>
</dbReference>
<feature type="domain" description="Thiolase C-terminal" evidence="9">
    <location>
        <begin position="278"/>
        <end position="402"/>
    </location>
</feature>
<dbReference type="InterPro" id="IPR016039">
    <property type="entry name" value="Thiolase-like"/>
</dbReference>
<reference evidence="10 11" key="1">
    <citation type="submission" date="2019-03" db="EMBL/GenBank/DDBJ databases">
        <title>Genomics of glacier-inhabiting Cryobacterium strains.</title>
        <authorList>
            <person name="Liu Q."/>
            <person name="Xin Y.-H."/>
        </authorList>
    </citation>
    <scope>NUCLEOTIDE SEQUENCE [LARGE SCALE GENOMIC DNA]</scope>
    <source>
        <strain evidence="10 11">TMT1-51</strain>
    </source>
</reference>
<keyword evidence="3 7" id="KW-0808">Transferase</keyword>
<dbReference type="CDD" id="cd00751">
    <property type="entry name" value="thiolase"/>
    <property type="match status" value="1"/>
</dbReference>
<evidence type="ECO:0000256" key="1">
    <source>
        <dbReference type="ARBA" id="ARBA00010982"/>
    </source>
</evidence>
<dbReference type="Pfam" id="PF00108">
    <property type="entry name" value="Thiolase_N"/>
    <property type="match status" value="1"/>
</dbReference>
<dbReference type="NCBIfam" id="TIGR01930">
    <property type="entry name" value="AcCoA-C-Actrans"/>
    <property type="match status" value="1"/>
</dbReference>
<evidence type="ECO:0000313" key="10">
    <source>
        <dbReference type="EMBL" id="TFD33026.1"/>
    </source>
</evidence>
<dbReference type="Pfam" id="PF02803">
    <property type="entry name" value="Thiolase_C"/>
    <property type="match status" value="1"/>
</dbReference>
<dbReference type="InterPro" id="IPR020617">
    <property type="entry name" value="Thiolase_C"/>
</dbReference>
<accession>A0A4Y8JY71</accession>
<dbReference type="NCBIfam" id="NF004853">
    <property type="entry name" value="PRK06205.1"/>
    <property type="match status" value="1"/>
</dbReference>
<dbReference type="RefSeq" id="WP_134422873.1">
    <property type="nucleotide sequence ID" value="NZ_SOHA01000005.1"/>
</dbReference>